<comment type="caution">
    <text evidence="1">The sequence shown here is derived from an EMBL/GenBank/DDBJ whole genome shotgun (WGS) entry which is preliminary data.</text>
</comment>
<gene>
    <name evidence="1" type="ORF">GCM10009757_46970</name>
</gene>
<organism evidence="1 2">
    <name type="scientific">Streptomyces cheonanensis</name>
    <dbReference type="NCBI Taxonomy" id="312720"/>
    <lineage>
        <taxon>Bacteria</taxon>
        <taxon>Bacillati</taxon>
        <taxon>Actinomycetota</taxon>
        <taxon>Actinomycetes</taxon>
        <taxon>Kitasatosporales</taxon>
        <taxon>Streptomycetaceae</taxon>
        <taxon>Streptomyces</taxon>
    </lineage>
</organism>
<reference evidence="1 2" key="1">
    <citation type="journal article" date="2019" name="Int. J. Syst. Evol. Microbiol.">
        <title>The Global Catalogue of Microorganisms (GCM) 10K type strain sequencing project: providing services to taxonomists for standard genome sequencing and annotation.</title>
        <authorList>
            <consortium name="The Broad Institute Genomics Platform"/>
            <consortium name="The Broad Institute Genome Sequencing Center for Infectious Disease"/>
            <person name="Wu L."/>
            <person name="Ma J."/>
        </authorList>
    </citation>
    <scope>NUCLEOTIDE SEQUENCE [LARGE SCALE GENOMIC DNA]</scope>
    <source>
        <strain evidence="1 2">JCM 14549</strain>
    </source>
</reference>
<evidence type="ECO:0000313" key="1">
    <source>
        <dbReference type="EMBL" id="GAA2062695.1"/>
    </source>
</evidence>
<protein>
    <submittedName>
        <fullName evidence="1">Uncharacterized protein</fullName>
    </submittedName>
</protein>
<sequence length="113" mass="12688">MPVKTFDVHRLIPFGKLRSRGAAMGERLLRRGGGDTRVGGTSEHLTLPPSGRRRVWPVIYCFRSFREDSVMPSGGTHRMVTHAPEWRRPADIYIVLTDVYDVSSTLEQFCAGG</sequence>
<proteinExistence type="predicted"/>
<dbReference type="Proteomes" id="UP001403094">
    <property type="component" value="Unassembled WGS sequence"/>
</dbReference>
<accession>A0ABN2VHP1</accession>
<name>A0ABN2VHP1_9ACTN</name>
<evidence type="ECO:0000313" key="2">
    <source>
        <dbReference type="Proteomes" id="UP001403094"/>
    </source>
</evidence>
<dbReference type="EMBL" id="BAAANQ010000012">
    <property type="protein sequence ID" value="GAA2062695.1"/>
    <property type="molecule type" value="Genomic_DNA"/>
</dbReference>
<keyword evidence="2" id="KW-1185">Reference proteome</keyword>